<protein>
    <submittedName>
        <fullName evidence="1">Uncharacterized protein</fullName>
    </submittedName>
</protein>
<accession>A0A8R1UY87</accession>
<name>A0A2A6CMT9_PRIPA</name>
<evidence type="ECO:0000313" key="1">
    <source>
        <dbReference type="EnsemblMetazoa" id="PPA41788.1"/>
    </source>
</evidence>
<accession>A0A2A6CMT9</accession>
<sequence>MERHQAVQTPGSRLRFSVITRRSMFLFIMINAIIIPILLKVGEMPADMERVVLQNLSHRWPLPVENADCFGPLTFTIFMPFTNVGMVISTLVIILAMIPLALLIFPMFCALVAVLALVGGPCETVTIWSAKSVTIQCRFRSVFCSCHFTH</sequence>
<reference evidence="1" key="2">
    <citation type="submission" date="2022-06" db="UniProtKB">
        <authorList>
            <consortium name="EnsemblMetazoa"/>
        </authorList>
    </citation>
    <scope>IDENTIFICATION</scope>
    <source>
        <strain evidence="1">PS312</strain>
    </source>
</reference>
<organism evidence="1 2">
    <name type="scientific">Pristionchus pacificus</name>
    <name type="common">Parasitic nematode worm</name>
    <dbReference type="NCBI Taxonomy" id="54126"/>
    <lineage>
        <taxon>Eukaryota</taxon>
        <taxon>Metazoa</taxon>
        <taxon>Ecdysozoa</taxon>
        <taxon>Nematoda</taxon>
        <taxon>Chromadorea</taxon>
        <taxon>Rhabditida</taxon>
        <taxon>Rhabditina</taxon>
        <taxon>Diplogasteromorpha</taxon>
        <taxon>Diplogasteroidea</taxon>
        <taxon>Neodiplogasteridae</taxon>
        <taxon>Pristionchus</taxon>
    </lineage>
</organism>
<gene>
    <name evidence="1" type="primary">WBGene00280157</name>
</gene>
<keyword evidence="2" id="KW-1185">Reference proteome</keyword>
<dbReference type="AlphaFoldDB" id="A0A2A6CMT9"/>
<evidence type="ECO:0000313" key="2">
    <source>
        <dbReference type="Proteomes" id="UP000005239"/>
    </source>
</evidence>
<dbReference type="Proteomes" id="UP000005239">
    <property type="component" value="Unassembled WGS sequence"/>
</dbReference>
<proteinExistence type="predicted"/>
<dbReference type="EnsemblMetazoa" id="PPA41788.1">
    <property type="protein sequence ID" value="PPA41788.1"/>
    <property type="gene ID" value="WBGene00280157"/>
</dbReference>
<reference evidence="2" key="1">
    <citation type="journal article" date="2008" name="Nat. Genet.">
        <title>The Pristionchus pacificus genome provides a unique perspective on nematode lifestyle and parasitism.</title>
        <authorList>
            <person name="Dieterich C."/>
            <person name="Clifton S.W."/>
            <person name="Schuster L.N."/>
            <person name="Chinwalla A."/>
            <person name="Delehaunty K."/>
            <person name="Dinkelacker I."/>
            <person name="Fulton L."/>
            <person name="Fulton R."/>
            <person name="Godfrey J."/>
            <person name="Minx P."/>
            <person name="Mitreva M."/>
            <person name="Roeseler W."/>
            <person name="Tian H."/>
            <person name="Witte H."/>
            <person name="Yang S.P."/>
            <person name="Wilson R.K."/>
            <person name="Sommer R.J."/>
        </authorList>
    </citation>
    <scope>NUCLEOTIDE SEQUENCE [LARGE SCALE GENOMIC DNA]</scope>
    <source>
        <strain evidence="2">PS312</strain>
    </source>
</reference>